<dbReference type="GO" id="GO:0030246">
    <property type="term" value="F:carbohydrate binding"/>
    <property type="evidence" value="ECO:0007669"/>
    <property type="project" value="InterPro"/>
</dbReference>
<evidence type="ECO:0000259" key="5">
    <source>
        <dbReference type="PROSITE" id="PS51175"/>
    </source>
</evidence>
<keyword evidence="2" id="KW-0624">Polysaccharide degradation</keyword>
<dbReference type="Gene3D" id="2.60.120.260">
    <property type="entry name" value="Galactose-binding domain-like"/>
    <property type="match status" value="1"/>
</dbReference>
<dbReference type="GO" id="GO:0005576">
    <property type="term" value="C:extracellular region"/>
    <property type="evidence" value="ECO:0007669"/>
    <property type="project" value="UniProtKB-SubCell"/>
</dbReference>
<sequence length="587" mass="60165">MKFRIMPLAAVITATLAGCTGESVSSSSQDQAVNSSAPAVSSSAPAQSSAPVISSSSSVAVSSVVPSSSSAAVSSTPASVTLLTIQESTTGYCGTVGVIDTKHSGYVGAGFVDSENATGASIEWQVNASESNTYQVTFRYANGGDAARSGTLTANGNAGASVTVNMDTTGAWATWVEETVEISLNAGVNKLVLAANGAEGLANTDSISIAGPAVSAEACAPASGSSSSSGSNSSIPVLEIPSDGTNQPKMAATQWVGYGPAPTGGAGGSTVTVSTGKALHEALCGRGSDNTPLTIKVDGTINHGNTASASGSCNGTKADTIVLKEVENITIEGVGTRGVFDQVGIQISRASNIIIRNVTIKNVKKSVSPTSNGGDGIAIQGGPQTRIWIDHNTIEASGGESQGYDSLIDMKNDTTHVTVSYNHFRNSSRGGLIGANDSPDGNNYIVFHHNYYENIEQRTPLLRRATIHTFNNYWSNTNSVNQIHYINARAEGKALVENNYFKNVNNPLIASTDSDVPGCWAASGNAWEGGTYTRTVDNGKAHKVPVNWQDGNLNGDNCNVSGANSVTLDKAGDVPAIVMSNAGVGKL</sequence>
<evidence type="ECO:0000313" key="7">
    <source>
        <dbReference type="Proteomes" id="UP001320119"/>
    </source>
</evidence>
<evidence type="ECO:0000256" key="4">
    <source>
        <dbReference type="SAM" id="SignalP"/>
    </source>
</evidence>
<dbReference type="AlphaFoldDB" id="A0AAN2BM75"/>
<dbReference type="EMBL" id="AP023086">
    <property type="protein sequence ID" value="BCD99782.1"/>
    <property type="molecule type" value="Genomic_DNA"/>
</dbReference>
<feature type="chain" id="PRO_5042821483" description="CBM6 domain-containing protein" evidence="4">
    <location>
        <begin position="18"/>
        <end position="587"/>
    </location>
</feature>
<dbReference type="CDD" id="cd04082">
    <property type="entry name" value="CBM35_pectate_lyase-like"/>
    <property type="match status" value="1"/>
</dbReference>
<dbReference type="GO" id="GO:0000272">
    <property type="term" value="P:polysaccharide catabolic process"/>
    <property type="evidence" value="ECO:0007669"/>
    <property type="project" value="UniProtKB-KW"/>
</dbReference>
<dbReference type="InterPro" id="IPR011050">
    <property type="entry name" value="Pectin_lyase_fold/virulence"/>
</dbReference>
<evidence type="ECO:0000313" key="6">
    <source>
        <dbReference type="EMBL" id="BCD99782.1"/>
    </source>
</evidence>
<proteinExistence type="inferred from homology"/>
<dbReference type="Gene3D" id="2.160.20.10">
    <property type="entry name" value="Single-stranded right-handed beta-helix, Pectin lyase-like"/>
    <property type="match status" value="1"/>
</dbReference>
<accession>A0AAN2BM75</accession>
<dbReference type="RefSeq" id="WP_236985075.1">
    <property type="nucleotide sequence ID" value="NZ_AP023086.1"/>
</dbReference>
<dbReference type="InterPro" id="IPR012334">
    <property type="entry name" value="Pectin_lyas_fold"/>
</dbReference>
<evidence type="ECO:0000256" key="2">
    <source>
        <dbReference type="RuleBase" id="RU361173"/>
    </source>
</evidence>
<keyword evidence="1 2" id="KW-0456">Lyase</keyword>
<dbReference type="InterPro" id="IPR005084">
    <property type="entry name" value="CBM6"/>
</dbReference>
<dbReference type="Pfam" id="PF00544">
    <property type="entry name" value="Pectate_lyase_4"/>
    <property type="match status" value="1"/>
</dbReference>
<dbReference type="Pfam" id="PF03422">
    <property type="entry name" value="CBM_6"/>
    <property type="match status" value="1"/>
</dbReference>
<feature type="compositionally biased region" description="Low complexity" evidence="3">
    <location>
        <begin position="223"/>
        <end position="234"/>
    </location>
</feature>
<dbReference type="SUPFAM" id="SSF51126">
    <property type="entry name" value="Pectin lyase-like"/>
    <property type="match status" value="1"/>
</dbReference>
<gene>
    <name evidence="6" type="ORF">MARGE09_P3984</name>
</gene>
<dbReference type="KEGG" id="marq:MARGE09_P3984"/>
<dbReference type="InterPro" id="IPR008979">
    <property type="entry name" value="Galactose-bd-like_sf"/>
</dbReference>
<dbReference type="InterPro" id="IPR002022">
    <property type="entry name" value="Pec_lyase"/>
</dbReference>
<keyword evidence="4" id="KW-0732">Signal</keyword>
<reference evidence="6 7" key="1">
    <citation type="journal article" date="2022" name="IScience">
        <title>An ultrasensitive nanofiber-based assay for enzymatic hydrolysis and deep-sea microbial degradation of cellulose.</title>
        <authorList>
            <person name="Tsudome M."/>
            <person name="Tachioka M."/>
            <person name="Miyazaki M."/>
            <person name="Uchimura K."/>
            <person name="Tsuda M."/>
            <person name="Takaki Y."/>
            <person name="Deguchi S."/>
        </authorList>
    </citation>
    <scope>NUCLEOTIDE SEQUENCE [LARGE SCALE GENOMIC DNA]</scope>
    <source>
        <strain evidence="6 7">GE09</strain>
    </source>
</reference>
<keyword evidence="2" id="KW-0119">Carbohydrate metabolism</keyword>
<evidence type="ECO:0000256" key="1">
    <source>
        <dbReference type="ARBA" id="ARBA00023239"/>
    </source>
</evidence>
<dbReference type="InterPro" id="IPR006626">
    <property type="entry name" value="PbH1"/>
</dbReference>
<dbReference type="PANTHER" id="PTHR31683">
    <property type="entry name" value="PECTATE LYASE 18-RELATED"/>
    <property type="match status" value="1"/>
</dbReference>
<comment type="subcellular location">
    <subcellularLocation>
        <location evidence="2">Secreted</location>
    </subcellularLocation>
</comment>
<feature type="region of interest" description="Disordered" evidence="3">
    <location>
        <begin position="219"/>
        <end position="245"/>
    </location>
</feature>
<feature type="signal peptide" evidence="4">
    <location>
        <begin position="1"/>
        <end position="17"/>
    </location>
</feature>
<keyword evidence="7" id="KW-1185">Reference proteome</keyword>
<protein>
    <recommendedName>
        <fullName evidence="5">CBM6 domain-containing protein</fullName>
    </recommendedName>
</protein>
<evidence type="ECO:0000256" key="3">
    <source>
        <dbReference type="SAM" id="MobiDB-lite"/>
    </source>
</evidence>
<dbReference type="PROSITE" id="PS51257">
    <property type="entry name" value="PROKAR_LIPOPROTEIN"/>
    <property type="match status" value="1"/>
</dbReference>
<comment type="similarity">
    <text evidence="2">Belongs to the polysaccharide lyase 1 family.</text>
</comment>
<dbReference type="InterPro" id="IPR045032">
    <property type="entry name" value="PEL"/>
</dbReference>
<organism evidence="6 7">
    <name type="scientific">Marinagarivorans cellulosilyticus</name>
    <dbReference type="NCBI Taxonomy" id="2721545"/>
    <lineage>
        <taxon>Bacteria</taxon>
        <taxon>Pseudomonadati</taxon>
        <taxon>Pseudomonadota</taxon>
        <taxon>Gammaproteobacteria</taxon>
        <taxon>Cellvibrionales</taxon>
        <taxon>Cellvibrionaceae</taxon>
        <taxon>Marinagarivorans</taxon>
    </lineage>
</organism>
<dbReference type="SMART" id="SM00710">
    <property type="entry name" value="PbH1"/>
    <property type="match status" value="3"/>
</dbReference>
<dbReference type="SMART" id="SM00656">
    <property type="entry name" value="Amb_all"/>
    <property type="match status" value="1"/>
</dbReference>
<keyword evidence="2" id="KW-0964">Secreted</keyword>
<dbReference type="GO" id="GO:0030570">
    <property type="term" value="F:pectate lyase activity"/>
    <property type="evidence" value="ECO:0007669"/>
    <property type="project" value="InterPro"/>
</dbReference>
<name>A0AAN2BM75_9GAMM</name>
<feature type="domain" description="CBM6" evidence="5">
    <location>
        <begin position="83"/>
        <end position="210"/>
    </location>
</feature>
<dbReference type="PROSITE" id="PS51175">
    <property type="entry name" value="CBM6"/>
    <property type="match status" value="1"/>
</dbReference>
<dbReference type="SUPFAM" id="SSF49785">
    <property type="entry name" value="Galactose-binding domain-like"/>
    <property type="match status" value="1"/>
</dbReference>
<dbReference type="PANTHER" id="PTHR31683:SF18">
    <property type="entry name" value="PECTATE LYASE 21-RELATED"/>
    <property type="match status" value="1"/>
</dbReference>
<dbReference type="Proteomes" id="UP001320119">
    <property type="component" value="Chromosome"/>
</dbReference>